<dbReference type="EMBL" id="CP121689">
    <property type="protein sequence ID" value="WZL75466.1"/>
    <property type="molecule type" value="Genomic_DNA"/>
</dbReference>
<sequence length="301" mass="33850">MFKKWNPKSSNAIFGLLLIAPLLVWLLVTIGYPLFLCVKLSFLNVEFIGEKGVFVGLKNYINVVLDASLWHAFRKSLFWVIGNVALQTILGFFAALILNLKIRSVSFMRTWIVLPWILPTVVLAIMWRWMLSGTFGVINYLLEKLGVISQPINYLGSINEAMPALIFINSWRWFPFITVLLLAALQSVPQQEYEAAAVDGANSLQSFFYVTLPNLKPVMTVLGILGPLLTFNVFDVVWLLTQGGPSRATYTVPVLIYERGFKAFALSEAATISVIAFVFLAMFVVVYLLLTKMSVSEYARE</sequence>
<keyword evidence="10" id="KW-1185">Reference proteome</keyword>
<dbReference type="Gene3D" id="1.10.3720.10">
    <property type="entry name" value="MetI-like"/>
    <property type="match status" value="1"/>
</dbReference>
<evidence type="ECO:0000256" key="7">
    <source>
        <dbReference type="RuleBase" id="RU363032"/>
    </source>
</evidence>
<dbReference type="PANTHER" id="PTHR43005">
    <property type="entry name" value="BLR7065 PROTEIN"/>
    <property type="match status" value="1"/>
</dbReference>
<dbReference type="SUPFAM" id="SSF161098">
    <property type="entry name" value="MetI-like"/>
    <property type="match status" value="1"/>
</dbReference>
<evidence type="ECO:0000259" key="8">
    <source>
        <dbReference type="PROSITE" id="PS50928"/>
    </source>
</evidence>
<comment type="similarity">
    <text evidence="7">Belongs to the binding-protein-dependent transport system permease family.</text>
</comment>
<keyword evidence="6 7" id="KW-0472">Membrane</keyword>
<evidence type="ECO:0000256" key="1">
    <source>
        <dbReference type="ARBA" id="ARBA00004651"/>
    </source>
</evidence>
<proteinExistence type="inferred from homology"/>
<evidence type="ECO:0000256" key="2">
    <source>
        <dbReference type="ARBA" id="ARBA00022448"/>
    </source>
</evidence>
<gene>
    <name evidence="9" type="ORF">QBE54_07675</name>
</gene>
<protein>
    <submittedName>
        <fullName evidence="9">Sugar ABC transporter permease</fullName>
    </submittedName>
</protein>
<feature type="domain" description="ABC transmembrane type-1" evidence="8">
    <location>
        <begin position="73"/>
        <end position="290"/>
    </location>
</feature>
<dbReference type="Proteomes" id="UP001461341">
    <property type="component" value="Chromosome"/>
</dbReference>
<feature type="transmembrane region" description="Helical" evidence="7">
    <location>
        <begin position="269"/>
        <end position="290"/>
    </location>
</feature>
<dbReference type="PROSITE" id="PS50928">
    <property type="entry name" value="ABC_TM1"/>
    <property type="match status" value="1"/>
</dbReference>
<evidence type="ECO:0000256" key="5">
    <source>
        <dbReference type="ARBA" id="ARBA00022989"/>
    </source>
</evidence>
<dbReference type="RefSeq" id="WP_369017613.1">
    <property type="nucleotide sequence ID" value="NZ_CP121689.1"/>
</dbReference>
<keyword evidence="5 7" id="KW-1133">Transmembrane helix</keyword>
<dbReference type="InterPro" id="IPR000515">
    <property type="entry name" value="MetI-like"/>
</dbReference>
<evidence type="ECO:0000256" key="6">
    <source>
        <dbReference type="ARBA" id="ARBA00023136"/>
    </source>
</evidence>
<evidence type="ECO:0000313" key="10">
    <source>
        <dbReference type="Proteomes" id="UP001461341"/>
    </source>
</evidence>
<evidence type="ECO:0000256" key="4">
    <source>
        <dbReference type="ARBA" id="ARBA00022692"/>
    </source>
</evidence>
<organism evidence="9 10">
    <name type="scientific">Thermatribacter velox</name>
    <dbReference type="NCBI Taxonomy" id="3039681"/>
    <lineage>
        <taxon>Bacteria</taxon>
        <taxon>Pseudomonadati</taxon>
        <taxon>Atribacterota</taxon>
        <taxon>Atribacteria</taxon>
        <taxon>Atribacterales</taxon>
        <taxon>Thermatribacteraceae</taxon>
        <taxon>Thermatribacter</taxon>
    </lineage>
</organism>
<feature type="transmembrane region" description="Helical" evidence="7">
    <location>
        <begin position="110"/>
        <end position="130"/>
    </location>
</feature>
<name>A0ABZ2Y8X4_9BACT</name>
<dbReference type="PANTHER" id="PTHR43005:SF1">
    <property type="entry name" value="SPERMIDINE_PUTRESCINE TRANSPORT SYSTEM PERMEASE PROTEIN"/>
    <property type="match status" value="1"/>
</dbReference>
<comment type="subcellular location">
    <subcellularLocation>
        <location evidence="1 7">Cell membrane</location>
        <topology evidence="1 7">Multi-pass membrane protein</topology>
    </subcellularLocation>
</comment>
<dbReference type="Pfam" id="PF00528">
    <property type="entry name" value="BPD_transp_1"/>
    <property type="match status" value="1"/>
</dbReference>
<dbReference type="InterPro" id="IPR035906">
    <property type="entry name" value="MetI-like_sf"/>
</dbReference>
<keyword evidence="3" id="KW-1003">Cell membrane</keyword>
<evidence type="ECO:0000313" key="9">
    <source>
        <dbReference type="EMBL" id="WZL75466.1"/>
    </source>
</evidence>
<accession>A0ABZ2Y8X4</accession>
<reference evidence="9 10" key="1">
    <citation type="submission" date="2023-03" db="EMBL/GenBank/DDBJ databases">
        <title>Novel Species.</title>
        <authorList>
            <person name="Ma S."/>
        </authorList>
    </citation>
    <scope>NUCLEOTIDE SEQUENCE [LARGE SCALE GENOMIC DNA]</scope>
    <source>
        <strain evidence="9 10">B11</strain>
    </source>
</reference>
<dbReference type="CDD" id="cd06261">
    <property type="entry name" value="TM_PBP2"/>
    <property type="match status" value="1"/>
</dbReference>
<keyword evidence="4 7" id="KW-0812">Transmembrane</keyword>
<feature type="transmembrane region" description="Helical" evidence="7">
    <location>
        <begin position="12"/>
        <end position="35"/>
    </location>
</feature>
<feature type="transmembrane region" description="Helical" evidence="7">
    <location>
        <begin position="164"/>
        <end position="185"/>
    </location>
</feature>
<keyword evidence="2 7" id="KW-0813">Transport</keyword>
<feature type="transmembrane region" description="Helical" evidence="7">
    <location>
        <begin position="218"/>
        <end position="240"/>
    </location>
</feature>
<evidence type="ECO:0000256" key="3">
    <source>
        <dbReference type="ARBA" id="ARBA00022475"/>
    </source>
</evidence>
<feature type="transmembrane region" description="Helical" evidence="7">
    <location>
        <begin position="77"/>
        <end position="98"/>
    </location>
</feature>